<evidence type="ECO:0000313" key="2">
    <source>
        <dbReference type="Proteomes" id="UP000824072"/>
    </source>
</evidence>
<protein>
    <submittedName>
        <fullName evidence="1">DUF3783 domain-containing protein</fullName>
    </submittedName>
</protein>
<dbReference type="EMBL" id="DVMU01000053">
    <property type="protein sequence ID" value="HIU33363.1"/>
    <property type="molecule type" value="Genomic_DNA"/>
</dbReference>
<organism evidence="1 2">
    <name type="scientific">Candidatus Pullichristensenella excrementigallinarum</name>
    <dbReference type="NCBI Taxonomy" id="2840907"/>
    <lineage>
        <taxon>Bacteria</taxon>
        <taxon>Bacillati</taxon>
        <taxon>Bacillota</taxon>
        <taxon>Clostridia</taxon>
        <taxon>Candidatus Pullichristensenella</taxon>
    </lineage>
</organism>
<dbReference type="Pfam" id="PF12646">
    <property type="entry name" value="DUF3783"/>
    <property type="match status" value="1"/>
</dbReference>
<accession>A0A9D1IAG1</accession>
<comment type="caution">
    <text evidence="1">The sequence shown here is derived from an EMBL/GenBank/DDBJ whole genome shotgun (WGS) entry which is preliminary data.</text>
</comment>
<dbReference type="AlphaFoldDB" id="A0A9D1IAG1"/>
<evidence type="ECO:0000313" key="1">
    <source>
        <dbReference type="EMBL" id="HIU33363.1"/>
    </source>
</evidence>
<proteinExistence type="predicted"/>
<sequence>MKPPVLLMYSLRGEMAKKVRLVAMRFRIRVRPVAPWEYEDPLGALVDGQKSPPPEKPGTEFEEAMLVMGFFPAGMMDAFLRGLQRAGVPPISLKAVLTPTNLQWNSCKLREELSREREAFQKGAPPAH</sequence>
<reference evidence="1" key="1">
    <citation type="submission" date="2020-10" db="EMBL/GenBank/DDBJ databases">
        <authorList>
            <person name="Gilroy R."/>
        </authorList>
    </citation>
    <scope>NUCLEOTIDE SEQUENCE</scope>
    <source>
        <strain evidence="1">ChiHcec3-11533</strain>
    </source>
</reference>
<reference evidence="1" key="2">
    <citation type="journal article" date="2021" name="PeerJ">
        <title>Extensive microbial diversity within the chicken gut microbiome revealed by metagenomics and culture.</title>
        <authorList>
            <person name="Gilroy R."/>
            <person name="Ravi A."/>
            <person name="Getino M."/>
            <person name="Pursley I."/>
            <person name="Horton D.L."/>
            <person name="Alikhan N.F."/>
            <person name="Baker D."/>
            <person name="Gharbi K."/>
            <person name="Hall N."/>
            <person name="Watson M."/>
            <person name="Adriaenssens E.M."/>
            <person name="Foster-Nyarko E."/>
            <person name="Jarju S."/>
            <person name="Secka A."/>
            <person name="Antonio M."/>
            <person name="Oren A."/>
            <person name="Chaudhuri R.R."/>
            <person name="La Ragione R."/>
            <person name="Hildebrand F."/>
            <person name="Pallen M.J."/>
        </authorList>
    </citation>
    <scope>NUCLEOTIDE SEQUENCE</scope>
    <source>
        <strain evidence="1">ChiHcec3-11533</strain>
    </source>
</reference>
<gene>
    <name evidence="1" type="ORF">IAB02_02245</name>
</gene>
<dbReference type="Proteomes" id="UP000824072">
    <property type="component" value="Unassembled WGS sequence"/>
</dbReference>
<dbReference type="InterPro" id="IPR016621">
    <property type="entry name" value="UCP014543"/>
</dbReference>
<name>A0A9D1IAG1_9FIRM</name>